<evidence type="ECO:0000313" key="2">
    <source>
        <dbReference type="Proteomes" id="UP000005056"/>
    </source>
</evidence>
<reference evidence="1 2" key="1">
    <citation type="submission" date="2010-09" db="EMBL/GenBank/DDBJ databases">
        <authorList>
            <person name="Weinstock G."/>
            <person name="Sodergren E."/>
            <person name="Clifton S."/>
            <person name="Fulton L."/>
            <person name="Fulton B."/>
            <person name="Courtney L."/>
            <person name="Fronick C."/>
            <person name="Harrison M."/>
            <person name="Strong C."/>
            <person name="Farmer C."/>
            <person name="Delahaunty K."/>
            <person name="Markovic C."/>
            <person name="Hall O."/>
            <person name="Minx P."/>
            <person name="Tomlinson C."/>
            <person name="Mitreva M."/>
            <person name="Hou S."/>
            <person name="Chen J."/>
            <person name="Wollam A."/>
            <person name="Pepin K.H."/>
            <person name="Johnson M."/>
            <person name="Bhonagiri V."/>
            <person name="Zhang X."/>
            <person name="Suruliraj S."/>
            <person name="Warren W."/>
            <person name="Chinwalla A."/>
            <person name="Mardis E.R."/>
            <person name="Wilson R.K."/>
        </authorList>
    </citation>
    <scope>NUCLEOTIDE SEQUENCE [LARGE SCALE GENOMIC DNA]</scope>
    <source>
        <strain evidence="1 2">MS 85-1</strain>
    </source>
</reference>
<gene>
    <name evidence="1" type="ORF">HMPREF9350_03928</name>
</gene>
<evidence type="ECO:0000313" key="1">
    <source>
        <dbReference type="EMBL" id="EFU34245.1"/>
    </source>
</evidence>
<protein>
    <submittedName>
        <fullName evidence="1">Uncharacterized protein</fullName>
    </submittedName>
</protein>
<name>A0AAN3M7U0_ECOLX</name>
<accession>A0AAN3M7U0</accession>
<dbReference type="EMBL" id="ADWQ01000019">
    <property type="protein sequence ID" value="EFU34245.1"/>
    <property type="molecule type" value="Genomic_DNA"/>
</dbReference>
<sequence length="114" mass="13415">MVNAPVGRILPIQLLWQQLIQPGEKLKSIRRAIQHISQTQIIGMFIQMPIMVAHKTDRATGDGIGLPIKHMNTRAMFDNHNFMKIMMMFRKIRLREPGFYRHGRVTRRKKIHTM</sequence>
<proteinExistence type="predicted"/>
<comment type="caution">
    <text evidence="1">The sequence shown here is derived from an EMBL/GenBank/DDBJ whole genome shotgun (WGS) entry which is preliminary data.</text>
</comment>
<dbReference type="Proteomes" id="UP000005056">
    <property type="component" value="Unassembled WGS sequence"/>
</dbReference>
<dbReference type="AlphaFoldDB" id="A0AAN3M7U0"/>
<organism evidence="1 2">
    <name type="scientific">Escherichia coli MS 85-1</name>
    <dbReference type="NCBI Taxonomy" id="679202"/>
    <lineage>
        <taxon>Bacteria</taxon>
        <taxon>Pseudomonadati</taxon>
        <taxon>Pseudomonadota</taxon>
        <taxon>Gammaproteobacteria</taxon>
        <taxon>Enterobacterales</taxon>
        <taxon>Enterobacteriaceae</taxon>
        <taxon>Escherichia</taxon>
    </lineage>
</organism>